<sequence>MYQKSFLLLGVFLLCGLSSKAQKWSSFVNPFIGTSNYGATYPGAVAPRPMVTVSPFNAAGEQNVIDKDSQWNSMAYWNENTFLSGFSHVNLSGVGCPDLGVILTMPTSGELTPHWQEYGSTYKNEKASAGYYSTTLEKYNIQVEATASRRVGISKYHFPAGQNNVLLNLGLGLTNEQGGMVKVVSDQEVEGMVTVGSFCYNNPQAVYPVYFVMEFSEPADEFGVWKEARPNTGVEEQWMKSYNGELRLLEQYRNHVVGDSIGVYMTYHHEQPSTVEVKVGVSYVSIENARENLKAETSDKDFADILAETQAEWDELLGVVEVKGGSEDDKQMFYTALYHTLIHPNIQSDVNGEFNLSGHQGFGQTQDYDRYTVFSLWDTYRSLHPLMSLLYPGQQSEMVKTMLDIYQESGWLPKWELNSTETYTMVGDPAVAVIADTYLRGIQDFDTKVALEAMKKHYFTTENNPVRPGNKYYHELGYIPVEAEKSDLFGGEDNGEARVWGAVSTTLEYNIADYAFGQFAGALGEQKLSEEVLAQTKGYQHFYDPETKVLRPKMKNGEFLNPFNPKDGENFTHAIGYVEGSAYHYAFMVPHDIPGLIQTMGGEESFVKQLDVVFDEGHYEPDNEPDMAYPFLYNYAQNYRWKSQQKVKAMIEEDFANTPSGLPGNDDTGTMSSLLAFSMMGLYPESAGSAEYLVTTPRFEEVIIHLDKHYYGGKNIVIRAPKSDSRPYIKSFRVNGQEQDRLFIDHKTLTEGAQIDFSLSKSSK</sequence>
<dbReference type="GO" id="GO:0006516">
    <property type="term" value="P:glycoprotein catabolic process"/>
    <property type="evidence" value="ECO:0007669"/>
    <property type="project" value="TreeGrafter"/>
</dbReference>
<dbReference type="EMBL" id="BQKE01000002">
    <property type="protein sequence ID" value="GJM62557.1"/>
    <property type="molecule type" value="Genomic_DNA"/>
</dbReference>
<comment type="caution">
    <text evidence="7">The sequence shown here is derived from an EMBL/GenBank/DDBJ whole genome shotgun (WGS) entry which is preliminary data.</text>
</comment>
<dbReference type="FunFam" id="1.20.1050.60:FF:000001">
    <property type="entry name" value="Putative alpha-1,2-mannosidase"/>
    <property type="match status" value="1"/>
</dbReference>
<reference evidence="7 8" key="1">
    <citation type="submission" date="2021-12" db="EMBL/GenBank/DDBJ databases">
        <title>Genome sequencing of bacteria with rrn-lacking chromosome and rrn-plasmid.</title>
        <authorList>
            <person name="Anda M."/>
            <person name="Iwasaki W."/>
        </authorList>
    </citation>
    <scope>NUCLEOTIDE SEQUENCE [LARGE SCALE GENOMIC DNA]</scope>
    <source>
        <strain evidence="7 8">NBRC 15940</strain>
    </source>
</reference>
<evidence type="ECO:0000256" key="1">
    <source>
        <dbReference type="ARBA" id="ARBA00001913"/>
    </source>
</evidence>
<dbReference type="PANTHER" id="PTHR12143">
    <property type="entry name" value="PEPTIDE N-GLYCANASE PNGASE -RELATED"/>
    <property type="match status" value="1"/>
</dbReference>
<dbReference type="GO" id="GO:0030246">
    <property type="term" value="F:carbohydrate binding"/>
    <property type="evidence" value="ECO:0007669"/>
    <property type="project" value="InterPro"/>
</dbReference>
<keyword evidence="3" id="KW-0106">Calcium</keyword>
<keyword evidence="8" id="KW-1185">Reference proteome</keyword>
<dbReference type="AlphaFoldDB" id="A0AAN4VZX3"/>
<dbReference type="GO" id="GO:0005975">
    <property type="term" value="P:carbohydrate metabolic process"/>
    <property type="evidence" value="ECO:0007669"/>
    <property type="project" value="InterPro"/>
</dbReference>
<dbReference type="InterPro" id="IPR041371">
    <property type="entry name" value="GH92_N"/>
</dbReference>
<dbReference type="Gene3D" id="1.20.1050.60">
    <property type="entry name" value="alpha-1,2-mannosidase"/>
    <property type="match status" value="1"/>
</dbReference>
<evidence type="ECO:0000313" key="8">
    <source>
        <dbReference type="Proteomes" id="UP001310022"/>
    </source>
</evidence>
<organism evidence="7 8">
    <name type="scientific">Persicobacter diffluens</name>
    <dbReference type="NCBI Taxonomy" id="981"/>
    <lineage>
        <taxon>Bacteria</taxon>
        <taxon>Pseudomonadati</taxon>
        <taxon>Bacteroidota</taxon>
        <taxon>Cytophagia</taxon>
        <taxon>Cytophagales</taxon>
        <taxon>Persicobacteraceae</taxon>
        <taxon>Persicobacter</taxon>
    </lineage>
</organism>
<evidence type="ECO:0000256" key="3">
    <source>
        <dbReference type="ARBA" id="ARBA00022837"/>
    </source>
</evidence>
<dbReference type="RefSeq" id="WP_338237827.1">
    <property type="nucleotide sequence ID" value="NZ_BQKE01000002.1"/>
</dbReference>
<feature type="domain" description="Glycosyl hydrolase family 92" evidence="5">
    <location>
        <begin position="288"/>
        <end position="760"/>
    </location>
</feature>
<dbReference type="InterPro" id="IPR012939">
    <property type="entry name" value="Glyco_hydro_92"/>
</dbReference>
<dbReference type="Gene3D" id="3.30.2080.10">
    <property type="entry name" value="GH92 mannosidase domain"/>
    <property type="match status" value="1"/>
</dbReference>
<keyword evidence="4" id="KW-0732">Signal</keyword>
<dbReference type="Proteomes" id="UP001310022">
    <property type="component" value="Unassembled WGS sequence"/>
</dbReference>
<dbReference type="GO" id="GO:0005829">
    <property type="term" value="C:cytosol"/>
    <property type="evidence" value="ECO:0007669"/>
    <property type="project" value="TreeGrafter"/>
</dbReference>
<evidence type="ECO:0000259" key="6">
    <source>
        <dbReference type="Pfam" id="PF17678"/>
    </source>
</evidence>
<proteinExistence type="predicted"/>
<name>A0AAN4VZX3_9BACT</name>
<dbReference type="Gene3D" id="1.20.1610.10">
    <property type="entry name" value="alpha-1,2-mannosidases domains"/>
    <property type="match status" value="1"/>
</dbReference>
<feature type="signal peptide" evidence="4">
    <location>
        <begin position="1"/>
        <end position="23"/>
    </location>
</feature>
<dbReference type="InterPro" id="IPR050883">
    <property type="entry name" value="PNGase"/>
</dbReference>
<dbReference type="GO" id="GO:0000224">
    <property type="term" value="F:peptide-N4-(N-acetyl-beta-glucosaminyl)asparagine amidase activity"/>
    <property type="evidence" value="ECO:0007669"/>
    <property type="project" value="TreeGrafter"/>
</dbReference>
<dbReference type="Pfam" id="PF07971">
    <property type="entry name" value="Glyco_hydro_92"/>
    <property type="match status" value="1"/>
</dbReference>
<evidence type="ECO:0000256" key="2">
    <source>
        <dbReference type="ARBA" id="ARBA00011245"/>
    </source>
</evidence>
<dbReference type="PANTHER" id="PTHR12143:SF39">
    <property type="entry name" value="SECRETED PROTEIN"/>
    <property type="match status" value="1"/>
</dbReference>
<feature type="domain" description="Glycosyl hydrolase family 92 N-terminal" evidence="6">
    <location>
        <begin position="27"/>
        <end position="282"/>
    </location>
</feature>
<dbReference type="NCBIfam" id="TIGR01180">
    <property type="entry name" value="aman2_put"/>
    <property type="match status" value="1"/>
</dbReference>
<evidence type="ECO:0000259" key="5">
    <source>
        <dbReference type="Pfam" id="PF07971"/>
    </source>
</evidence>
<dbReference type="SUPFAM" id="SSF48208">
    <property type="entry name" value="Six-hairpin glycosidases"/>
    <property type="match status" value="1"/>
</dbReference>
<comment type="subunit">
    <text evidence="2">Monomer.</text>
</comment>
<dbReference type="InterPro" id="IPR008928">
    <property type="entry name" value="6-hairpin_glycosidase_sf"/>
</dbReference>
<dbReference type="Gene3D" id="2.70.98.10">
    <property type="match status" value="1"/>
</dbReference>
<comment type="cofactor">
    <cofactor evidence="1">
        <name>Ca(2+)</name>
        <dbReference type="ChEBI" id="CHEBI:29108"/>
    </cofactor>
</comment>
<feature type="chain" id="PRO_5042862842" evidence="4">
    <location>
        <begin position="24"/>
        <end position="764"/>
    </location>
</feature>
<protein>
    <submittedName>
        <fullName evidence="7">Alpha-1 2-mannosidase</fullName>
    </submittedName>
</protein>
<dbReference type="InterPro" id="IPR005887">
    <property type="entry name" value="GH92_a_mannosidase_put"/>
</dbReference>
<gene>
    <name evidence="7" type="ORF">PEDI_31090</name>
</gene>
<dbReference type="Pfam" id="PF17678">
    <property type="entry name" value="Glyco_hydro_92N"/>
    <property type="match status" value="1"/>
</dbReference>
<evidence type="ECO:0000313" key="7">
    <source>
        <dbReference type="EMBL" id="GJM62557.1"/>
    </source>
</evidence>
<dbReference type="InterPro" id="IPR014718">
    <property type="entry name" value="GH-type_carb-bd"/>
</dbReference>
<accession>A0AAN4VZX3</accession>
<evidence type="ECO:0000256" key="4">
    <source>
        <dbReference type="SAM" id="SignalP"/>
    </source>
</evidence>